<dbReference type="Gene3D" id="3.40.50.1820">
    <property type="entry name" value="alpha/beta hydrolase"/>
    <property type="match status" value="1"/>
</dbReference>
<keyword evidence="1" id="KW-1133">Transmembrane helix</keyword>
<keyword evidence="1" id="KW-0472">Membrane</keyword>
<dbReference type="PANTHER" id="PTHR43358:SF4">
    <property type="entry name" value="ALPHA_BETA HYDROLASE FOLD-1 DOMAIN-CONTAINING PROTEIN"/>
    <property type="match status" value="1"/>
</dbReference>
<dbReference type="GO" id="GO:0004177">
    <property type="term" value="F:aminopeptidase activity"/>
    <property type="evidence" value="ECO:0007669"/>
    <property type="project" value="UniProtKB-KW"/>
</dbReference>
<keyword evidence="3" id="KW-0645">Protease</keyword>
<dbReference type="Pfam" id="PF12697">
    <property type="entry name" value="Abhydrolase_6"/>
    <property type="match status" value="1"/>
</dbReference>
<name>A0A3D9V0J3_THECX</name>
<organism evidence="3 4">
    <name type="scientific">Thermasporomyces composti</name>
    <dbReference type="NCBI Taxonomy" id="696763"/>
    <lineage>
        <taxon>Bacteria</taxon>
        <taxon>Bacillati</taxon>
        <taxon>Actinomycetota</taxon>
        <taxon>Actinomycetes</taxon>
        <taxon>Propionibacteriales</taxon>
        <taxon>Nocardioidaceae</taxon>
        <taxon>Thermasporomyces</taxon>
    </lineage>
</organism>
<feature type="transmembrane region" description="Helical" evidence="1">
    <location>
        <begin position="88"/>
        <end position="108"/>
    </location>
</feature>
<evidence type="ECO:0000313" key="3">
    <source>
        <dbReference type="EMBL" id="REF35312.1"/>
    </source>
</evidence>
<comment type="caution">
    <text evidence="3">The sequence shown here is derived from an EMBL/GenBank/DDBJ whole genome shotgun (WGS) entry which is preliminary data.</text>
</comment>
<proteinExistence type="predicted"/>
<feature type="transmembrane region" description="Helical" evidence="1">
    <location>
        <begin position="61"/>
        <end position="81"/>
    </location>
</feature>
<feature type="domain" description="AB hydrolase-1" evidence="2">
    <location>
        <begin position="221"/>
        <end position="384"/>
    </location>
</feature>
<evidence type="ECO:0000256" key="1">
    <source>
        <dbReference type="SAM" id="Phobius"/>
    </source>
</evidence>
<evidence type="ECO:0000313" key="4">
    <source>
        <dbReference type="Proteomes" id="UP000256485"/>
    </source>
</evidence>
<dbReference type="Proteomes" id="UP000256485">
    <property type="component" value="Unassembled WGS sequence"/>
</dbReference>
<feature type="transmembrane region" description="Helical" evidence="1">
    <location>
        <begin position="36"/>
        <end position="55"/>
    </location>
</feature>
<keyword evidence="3" id="KW-0378">Hydrolase</keyword>
<sequence length="441" mass="46901">MAAAAREGRTRRPPLRHRLVRRIGSRPSRQRRGRRPMYLLAQGTALLGVSLAIVVGSGGSLLGRVLRVALVLFLATYATLADRWAEPWLRVAIALSGGVAGVVLGYGIGVEHAVAAGLTLRVAAGLLALLVGLCMMATGTATALRMLPGRYKVLVLLCVPFSIQFVLAPMVGAVAAANPMPGQLGDITPGDRGLVYDDVELRASGAVVRGWYIPSRNSAAVILVHDSGSTRSSMLSRAVALARHGYGVLLFDTRGNGLSTGEPMELGWSTDLDVRAAVSYVAERYDVSPSKIAVVGVGRGGEAALTAAASDERIAGVVVEGIGRRTPVDTLTLPFTPRGWLQAGVESMTYVSAAVLRQTFPPRSLRSAIKAVNPRPVLLIADEDSVLTSRVYGRASPSNVRVWELPTTPRGEAYTLHSADWEWYVTGFLARSLNPKWVPAQ</sequence>
<dbReference type="PANTHER" id="PTHR43358">
    <property type="entry name" value="ALPHA/BETA-HYDROLASE"/>
    <property type="match status" value="1"/>
</dbReference>
<evidence type="ECO:0000259" key="2">
    <source>
        <dbReference type="Pfam" id="PF12697"/>
    </source>
</evidence>
<dbReference type="InterPro" id="IPR029058">
    <property type="entry name" value="AB_hydrolase_fold"/>
</dbReference>
<dbReference type="AlphaFoldDB" id="A0A3D9V0J3"/>
<dbReference type="OrthoDB" id="9796609at2"/>
<gene>
    <name evidence="3" type="ORF">DFJ64_0688</name>
</gene>
<keyword evidence="1" id="KW-0812">Transmembrane</keyword>
<protein>
    <submittedName>
        <fullName evidence="3">Serine aminopeptidase S33 family</fullName>
    </submittedName>
</protein>
<dbReference type="InterPro" id="IPR052920">
    <property type="entry name" value="DNA-binding_regulatory"/>
</dbReference>
<keyword evidence="3" id="KW-0031">Aminopeptidase</keyword>
<accession>A0A3D9V0J3</accession>
<dbReference type="SUPFAM" id="SSF53474">
    <property type="entry name" value="alpha/beta-Hydrolases"/>
    <property type="match status" value="1"/>
</dbReference>
<reference evidence="3 4" key="1">
    <citation type="submission" date="2018-08" db="EMBL/GenBank/DDBJ databases">
        <title>Sequencing the genomes of 1000 actinobacteria strains.</title>
        <authorList>
            <person name="Klenk H.-P."/>
        </authorList>
    </citation>
    <scope>NUCLEOTIDE SEQUENCE [LARGE SCALE GENOMIC DNA]</scope>
    <source>
        <strain evidence="3 4">DSM 22891</strain>
    </source>
</reference>
<feature type="transmembrane region" description="Helical" evidence="1">
    <location>
        <begin position="153"/>
        <end position="177"/>
    </location>
</feature>
<dbReference type="EMBL" id="QTUC01000001">
    <property type="protein sequence ID" value="REF35312.1"/>
    <property type="molecule type" value="Genomic_DNA"/>
</dbReference>
<feature type="transmembrane region" description="Helical" evidence="1">
    <location>
        <begin position="120"/>
        <end position="141"/>
    </location>
</feature>
<keyword evidence="4" id="KW-1185">Reference proteome</keyword>
<dbReference type="InterPro" id="IPR000073">
    <property type="entry name" value="AB_hydrolase_1"/>
</dbReference>